<dbReference type="Pfam" id="PF14559">
    <property type="entry name" value="TPR_19"/>
    <property type="match status" value="1"/>
</dbReference>
<reference evidence="2 3" key="1">
    <citation type="submission" date="2017-04" db="EMBL/GenBank/DDBJ databases">
        <title>Draft genome sequence of Zooshikella ganghwensis VG4 isolated from Red Sea sediments.</title>
        <authorList>
            <person name="Rehman Z."/>
            <person name="Alam I."/>
            <person name="Kamau A."/>
            <person name="Bajic V."/>
            <person name="Leiknes T."/>
        </authorList>
    </citation>
    <scope>NUCLEOTIDE SEQUENCE [LARGE SCALE GENOMIC DNA]</scope>
    <source>
        <strain evidence="2 3">VG4</strain>
    </source>
</reference>
<evidence type="ECO:0000313" key="3">
    <source>
        <dbReference type="Proteomes" id="UP000257039"/>
    </source>
</evidence>
<dbReference type="GO" id="GO:0015035">
    <property type="term" value="F:protein-disulfide reductase activity"/>
    <property type="evidence" value="ECO:0007669"/>
    <property type="project" value="TreeGrafter"/>
</dbReference>
<dbReference type="PANTHER" id="PTHR45663:SF11">
    <property type="entry name" value="GEO12009P1"/>
    <property type="match status" value="1"/>
</dbReference>
<name>A0A4P9VIP7_9GAMM</name>
<dbReference type="Pfam" id="PF00085">
    <property type="entry name" value="Thioredoxin"/>
    <property type="match status" value="1"/>
</dbReference>
<evidence type="ECO:0000313" key="2">
    <source>
        <dbReference type="EMBL" id="RDH43115.1"/>
    </source>
</evidence>
<dbReference type="GO" id="GO:0006950">
    <property type="term" value="P:response to stress"/>
    <property type="evidence" value="ECO:0007669"/>
    <property type="project" value="UniProtKB-ARBA"/>
</dbReference>
<proteinExistence type="predicted"/>
<sequence>MSNNPYIVDVTVDNFQQEVVEKSQTVPVLLDFWADWCQPCKSQLPILEKLATAYGGKFIVAKVNADEQPMLAQHLAVRSLPTLKIIFQGQIAQEFSGLTSEADLKVVLDELTLSPADRIQKQVDALIEEGQFDQALLFVQQMLQSEPDNQALKVQLAKLLLQTGKIEDAKQVMASIPDDAPGIEQPKAKIAFYEMAAELPPSSELEAQASKQPEDLEVSFQLAIRRVVEDEYESALSLLFTIVQKDRTFREDGARLLMLQIFDLLGSADDLVKSFRRKLFSLMH</sequence>
<dbReference type="AlphaFoldDB" id="A0A4P9VIP7"/>
<protein>
    <submittedName>
        <fullName evidence="2">Co-chaperone YbbN</fullName>
    </submittedName>
</protein>
<dbReference type="Proteomes" id="UP000257039">
    <property type="component" value="Unassembled WGS sequence"/>
</dbReference>
<evidence type="ECO:0000259" key="1">
    <source>
        <dbReference type="PROSITE" id="PS51352"/>
    </source>
</evidence>
<dbReference type="GO" id="GO:0005737">
    <property type="term" value="C:cytoplasm"/>
    <property type="evidence" value="ECO:0007669"/>
    <property type="project" value="TreeGrafter"/>
</dbReference>
<dbReference type="InterPro" id="IPR011990">
    <property type="entry name" value="TPR-like_helical_dom_sf"/>
</dbReference>
<dbReference type="EMBL" id="NDXW01000001">
    <property type="protein sequence ID" value="RDH43115.1"/>
    <property type="molecule type" value="Genomic_DNA"/>
</dbReference>
<dbReference type="PANTHER" id="PTHR45663">
    <property type="entry name" value="GEO12009P1"/>
    <property type="match status" value="1"/>
</dbReference>
<dbReference type="PROSITE" id="PS51352">
    <property type="entry name" value="THIOREDOXIN_2"/>
    <property type="match status" value="1"/>
</dbReference>
<organism evidence="2 3">
    <name type="scientific">Zooshikella ganghwensis</name>
    <dbReference type="NCBI Taxonomy" id="202772"/>
    <lineage>
        <taxon>Bacteria</taxon>
        <taxon>Pseudomonadati</taxon>
        <taxon>Pseudomonadota</taxon>
        <taxon>Gammaproteobacteria</taxon>
        <taxon>Oceanospirillales</taxon>
        <taxon>Zooshikellaceae</taxon>
        <taxon>Zooshikella</taxon>
    </lineage>
</organism>
<dbReference type="Gene3D" id="3.40.30.10">
    <property type="entry name" value="Glutaredoxin"/>
    <property type="match status" value="1"/>
</dbReference>
<dbReference type="InterPro" id="IPR036249">
    <property type="entry name" value="Thioredoxin-like_sf"/>
</dbReference>
<dbReference type="Pfam" id="PF14561">
    <property type="entry name" value="TPR_20"/>
    <property type="match status" value="1"/>
</dbReference>
<dbReference type="Gene3D" id="1.25.40.10">
    <property type="entry name" value="Tetratricopeptide repeat domain"/>
    <property type="match status" value="2"/>
</dbReference>
<dbReference type="CDD" id="cd02956">
    <property type="entry name" value="ybbN"/>
    <property type="match status" value="1"/>
</dbReference>
<accession>A0A4P9VIP7</accession>
<dbReference type="RefSeq" id="WP_094786497.1">
    <property type="nucleotide sequence ID" value="NZ_NDXW01000001.1"/>
</dbReference>
<dbReference type="InterPro" id="IPR013766">
    <property type="entry name" value="Thioredoxin_domain"/>
</dbReference>
<keyword evidence="3" id="KW-1185">Reference proteome</keyword>
<gene>
    <name evidence="2" type="ORF">B9G39_06430</name>
</gene>
<comment type="caution">
    <text evidence="2">The sequence shown here is derived from an EMBL/GenBank/DDBJ whole genome shotgun (WGS) entry which is preliminary data.</text>
</comment>
<dbReference type="SUPFAM" id="SSF48452">
    <property type="entry name" value="TPR-like"/>
    <property type="match status" value="1"/>
</dbReference>
<dbReference type="SUPFAM" id="SSF52833">
    <property type="entry name" value="Thioredoxin-like"/>
    <property type="match status" value="1"/>
</dbReference>
<feature type="domain" description="Thioredoxin" evidence="1">
    <location>
        <begin position="1"/>
        <end position="113"/>
    </location>
</feature>